<protein>
    <submittedName>
        <fullName evidence="2">Uncharacterized protein</fullName>
    </submittedName>
</protein>
<keyword evidence="3" id="KW-1185">Reference proteome</keyword>
<evidence type="ECO:0000313" key="2">
    <source>
        <dbReference type="EMBL" id="TWT60964.1"/>
    </source>
</evidence>
<evidence type="ECO:0000313" key="3">
    <source>
        <dbReference type="Proteomes" id="UP000316095"/>
    </source>
</evidence>
<feature type="region of interest" description="Disordered" evidence="1">
    <location>
        <begin position="47"/>
        <end position="69"/>
    </location>
</feature>
<proteinExistence type="predicted"/>
<dbReference type="Proteomes" id="UP000316095">
    <property type="component" value="Unassembled WGS sequence"/>
</dbReference>
<dbReference type="AlphaFoldDB" id="A0A5C5XDV1"/>
<evidence type="ECO:0000256" key="1">
    <source>
        <dbReference type="SAM" id="MobiDB-lite"/>
    </source>
</evidence>
<comment type="caution">
    <text evidence="2">The sequence shown here is derived from an EMBL/GenBank/DDBJ whole genome shotgun (WGS) entry which is preliminary data.</text>
</comment>
<organism evidence="2 3">
    <name type="scientific">Rubinisphaera italica</name>
    <dbReference type="NCBI Taxonomy" id="2527969"/>
    <lineage>
        <taxon>Bacteria</taxon>
        <taxon>Pseudomonadati</taxon>
        <taxon>Planctomycetota</taxon>
        <taxon>Planctomycetia</taxon>
        <taxon>Planctomycetales</taxon>
        <taxon>Planctomycetaceae</taxon>
        <taxon>Rubinisphaera</taxon>
    </lineage>
</organism>
<dbReference type="EMBL" id="SJPG01000001">
    <property type="protein sequence ID" value="TWT60964.1"/>
    <property type="molecule type" value="Genomic_DNA"/>
</dbReference>
<name>A0A5C5XDV1_9PLAN</name>
<reference evidence="2 3" key="1">
    <citation type="submission" date="2019-02" db="EMBL/GenBank/DDBJ databases">
        <title>Deep-cultivation of Planctomycetes and their phenomic and genomic characterization uncovers novel biology.</title>
        <authorList>
            <person name="Wiegand S."/>
            <person name="Jogler M."/>
            <person name="Boedeker C."/>
            <person name="Pinto D."/>
            <person name="Vollmers J."/>
            <person name="Rivas-Marin E."/>
            <person name="Kohn T."/>
            <person name="Peeters S.H."/>
            <person name="Heuer A."/>
            <person name="Rast P."/>
            <person name="Oberbeckmann S."/>
            <person name="Bunk B."/>
            <person name="Jeske O."/>
            <person name="Meyerdierks A."/>
            <person name="Storesund J.E."/>
            <person name="Kallscheuer N."/>
            <person name="Luecker S."/>
            <person name="Lage O.M."/>
            <person name="Pohl T."/>
            <person name="Merkel B.J."/>
            <person name="Hornburger P."/>
            <person name="Mueller R.-W."/>
            <person name="Bruemmer F."/>
            <person name="Labrenz M."/>
            <person name="Spormann A.M."/>
            <person name="Op Den Camp H."/>
            <person name="Overmann J."/>
            <person name="Amann R."/>
            <person name="Jetten M.S.M."/>
            <person name="Mascher T."/>
            <person name="Medema M.H."/>
            <person name="Devos D.P."/>
            <person name="Kaster A.-K."/>
            <person name="Ovreas L."/>
            <person name="Rohde M."/>
            <person name="Galperin M.Y."/>
            <person name="Jogler C."/>
        </authorList>
    </citation>
    <scope>NUCLEOTIDE SEQUENCE [LARGE SCALE GENOMIC DNA]</scope>
    <source>
        <strain evidence="2 3">Pan54</strain>
    </source>
</reference>
<dbReference type="RefSeq" id="WP_146503009.1">
    <property type="nucleotide sequence ID" value="NZ_SJPG01000001.1"/>
</dbReference>
<gene>
    <name evidence="2" type="ORF">Pan54_16960</name>
</gene>
<accession>A0A5C5XDV1</accession>
<sequence>MVWKRPALQGGDLYYLAESGTVGVSISSPTTLWHAMKAIPLIPTPRDNLIGADGSQSDPKAKRSGIART</sequence>